<dbReference type="PANTHER" id="PTHR42988">
    <property type="entry name" value="PHOSPHOHYDROLASE"/>
    <property type="match status" value="1"/>
</dbReference>
<dbReference type="InterPro" id="IPR029052">
    <property type="entry name" value="Metallo-depent_PP-like"/>
</dbReference>
<dbReference type="EMBL" id="BMKB01000002">
    <property type="protein sequence ID" value="GGA44949.1"/>
    <property type="molecule type" value="Genomic_DNA"/>
</dbReference>
<evidence type="ECO:0000256" key="4">
    <source>
        <dbReference type="ARBA" id="ARBA00025742"/>
    </source>
</evidence>
<organism evidence="6 7">
    <name type="scientific">Pelagibacterium lentulum</name>
    <dbReference type="NCBI Taxonomy" id="2029865"/>
    <lineage>
        <taxon>Bacteria</taxon>
        <taxon>Pseudomonadati</taxon>
        <taxon>Pseudomonadota</taxon>
        <taxon>Alphaproteobacteria</taxon>
        <taxon>Hyphomicrobiales</taxon>
        <taxon>Devosiaceae</taxon>
        <taxon>Pelagibacterium</taxon>
    </lineage>
</organism>
<keyword evidence="3" id="KW-0408">Iron</keyword>
<accession>A0A916VWG9</accession>
<dbReference type="GO" id="GO:0046872">
    <property type="term" value="F:metal ion binding"/>
    <property type="evidence" value="ECO:0007669"/>
    <property type="project" value="UniProtKB-KW"/>
</dbReference>
<evidence type="ECO:0000256" key="1">
    <source>
        <dbReference type="ARBA" id="ARBA00022723"/>
    </source>
</evidence>
<sequence>MIKLAHISDIHLAPLPKVHARDLLSKRITGFINWRVKRKGSMRRDTLSRLTAHMKSQEPDLTAVTGDLVNLALEEETARAATWLAGLGTPEVVCAIPGNHDAYVKGALKNACAAYGAYMSGETLNDNPFPYVRRVGQVAVIGVSSAIPTPPFVAAGRVGQPQLERLARLLQLLDEAGYFRVVMIHHPPNPESASKRKGLWDAPAVRAVLAQHGAELVLHGHTHVSSIHGIAGPEKEIPVIGVASASASPDGHDAPARYNLFGIEKSGNTWHCVMREYGYQRIGDDIALRLQMRIY</sequence>
<proteinExistence type="inferred from homology"/>
<feature type="domain" description="Calcineurin-like phosphoesterase" evidence="5">
    <location>
        <begin position="3"/>
        <end position="224"/>
    </location>
</feature>
<comment type="similarity">
    <text evidence="4">Belongs to the cyclic nucleotide phosphodiesterase class-III family.</text>
</comment>
<dbReference type="RefSeq" id="WP_127072818.1">
    <property type="nucleotide sequence ID" value="NZ_BMKB01000002.1"/>
</dbReference>
<evidence type="ECO:0000259" key="5">
    <source>
        <dbReference type="Pfam" id="PF00149"/>
    </source>
</evidence>
<dbReference type="GO" id="GO:0016787">
    <property type="term" value="F:hydrolase activity"/>
    <property type="evidence" value="ECO:0007669"/>
    <property type="project" value="UniProtKB-KW"/>
</dbReference>
<dbReference type="Gene3D" id="3.60.21.10">
    <property type="match status" value="1"/>
</dbReference>
<dbReference type="InterPro" id="IPR004843">
    <property type="entry name" value="Calcineurin-like_PHP"/>
</dbReference>
<keyword evidence="1" id="KW-0479">Metal-binding</keyword>
<evidence type="ECO:0000313" key="7">
    <source>
        <dbReference type="Proteomes" id="UP000596977"/>
    </source>
</evidence>
<evidence type="ECO:0000313" key="6">
    <source>
        <dbReference type="EMBL" id="GGA44949.1"/>
    </source>
</evidence>
<keyword evidence="2" id="KW-0378">Hydrolase</keyword>
<dbReference type="OrthoDB" id="9794568at2"/>
<gene>
    <name evidence="6" type="ORF">GCM10011499_13300</name>
</gene>
<dbReference type="AlphaFoldDB" id="A0A916VWG9"/>
<dbReference type="InterPro" id="IPR050884">
    <property type="entry name" value="CNP_phosphodiesterase-III"/>
</dbReference>
<keyword evidence="7" id="KW-1185">Reference proteome</keyword>
<protein>
    <submittedName>
        <fullName evidence="6">Metallophosphatase</fullName>
    </submittedName>
</protein>
<evidence type="ECO:0000256" key="2">
    <source>
        <dbReference type="ARBA" id="ARBA00022801"/>
    </source>
</evidence>
<name>A0A916VWG9_9HYPH</name>
<comment type="caution">
    <text evidence="6">The sequence shown here is derived from an EMBL/GenBank/DDBJ whole genome shotgun (WGS) entry which is preliminary data.</text>
</comment>
<reference evidence="6 7" key="1">
    <citation type="journal article" date="2014" name="Int. J. Syst. Evol. Microbiol.">
        <title>Complete genome sequence of Corynebacterium casei LMG S-19264T (=DSM 44701T), isolated from a smear-ripened cheese.</title>
        <authorList>
            <consortium name="US DOE Joint Genome Institute (JGI-PGF)"/>
            <person name="Walter F."/>
            <person name="Albersmeier A."/>
            <person name="Kalinowski J."/>
            <person name="Ruckert C."/>
        </authorList>
    </citation>
    <scope>NUCLEOTIDE SEQUENCE [LARGE SCALE GENOMIC DNA]</scope>
    <source>
        <strain evidence="6 7">CGMCC 1.15896</strain>
    </source>
</reference>
<dbReference type="Proteomes" id="UP000596977">
    <property type="component" value="Unassembled WGS sequence"/>
</dbReference>
<dbReference type="SUPFAM" id="SSF56300">
    <property type="entry name" value="Metallo-dependent phosphatases"/>
    <property type="match status" value="1"/>
</dbReference>
<evidence type="ECO:0000256" key="3">
    <source>
        <dbReference type="ARBA" id="ARBA00023004"/>
    </source>
</evidence>
<dbReference type="PANTHER" id="PTHR42988:SF2">
    <property type="entry name" value="CYCLIC NUCLEOTIDE PHOSPHODIESTERASE CBUA0032-RELATED"/>
    <property type="match status" value="1"/>
</dbReference>
<dbReference type="Pfam" id="PF00149">
    <property type="entry name" value="Metallophos"/>
    <property type="match status" value="1"/>
</dbReference>